<feature type="domain" description="DUF4422" evidence="1">
    <location>
        <begin position="5"/>
        <end position="225"/>
    </location>
</feature>
<evidence type="ECO:0000313" key="2">
    <source>
        <dbReference type="EMBL" id="AYJ37267.1"/>
    </source>
</evidence>
<evidence type="ECO:0000313" key="3">
    <source>
        <dbReference type="Proteomes" id="UP000281644"/>
    </source>
</evidence>
<dbReference type="EMBL" id="CP032755">
    <property type="protein sequence ID" value="AYJ37267.1"/>
    <property type="molecule type" value="Genomic_DNA"/>
</dbReference>
<reference evidence="2 3" key="1">
    <citation type="submission" date="2018-10" db="EMBL/GenBank/DDBJ databases">
        <title>Genome sequencing of Lactobacillus species.</title>
        <authorList>
            <person name="Baek C."/>
            <person name="Yi H."/>
        </authorList>
    </citation>
    <scope>NUCLEOTIDE SEQUENCE [LARGE SCALE GENOMIC DNA]</scope>
    <source>
        <strain evidence="2 3">DSM 16365</strain>
        <plasmid evidence="2 3">unnamed4</plasmid>
    </source>
</reference>
<proteinExistence type="predicted"/>
<dbReference type="InterPro" id="IPR025536">
    <property type="entry name" value="DUF4422"/>
</dbReference>
<dbReference type="KEGG" id="larg:LPA65_16340"/>
<name>A0AAN1Q430_9LACO</name>
<accession>A0AAN1Q430</accession>
<keyword evidence="2" id="KW-0614">Plasmid</keyword>
<dbReference type="RefSeq" id="WP_057716919.1">
    <property type="nucleotide sequence ID" value="NZ_BJZD01000070.1"/>
</dbReference>
<geneLocation type="plasmid" evidence="2 3">
    <name>unnamed4</name>
</geneLocation>
<dbReference type="AlphaFoldDB" id="A0AAN1Q430"/>
<organism evidence="2 3">
    <name type="scientific">Lactiplantibacillus argentoratensis</name>
    <dbReference type="NCBI Taxonomy" id="271881"/>
    <lineage>
        <taxon>Bacteria</taxon>
        <taxon>Bacillati</taxon>
        <taxon>Bacillota</taxon>
        <taxon>Bacilli</taxon>
        <taxon>Lactobacillales</taxon>
        <taxon>Lactobacillaceae</taxon>
        <taxon>Lactiplantibacillus</taxon>
    </lineage>
</organism>
<protein>
    <submittedName>
        <fullName evidence="2">DUF4422 domain-containing protein</fullName>
    </submittedName>
</protein>
<dbReference type="Pfam" id="PF14393">
    <property type="entry name" value="DUF4422"/>
    <property type="match status" value="1"/>
</dbReference>
<gene>
    <name evidence="2" type="ORF">LPA65_16340</name>
</gene>
<dbReference type="Proteomes" id="UP000281644">
    <property type="component" value="Plasmid unnamed4"/>
</dbReference>
<sequence>MANIKIIVATHKIYEMPLEKMYLPVRSGAALNDNSFGYQPDDVGDNISSKNLNYSELTALYWAWKNLNSDYKGLVHYRRYFANGTHFSIFRTGKFNEILTEKKLNELLSKNDVILPSLRHYYIETVKSHYEHTHHKEDLEITREVLCSLFPEYVGSFDEILSRKSAHMFNMMIMKSELFDGYCEWLFGILNKVEEKLDISSYSAFHARVFGRISEILLDVWIDKNGIQYKEIPVMFMENQNWTKKIIKFLKAKFLKKRY</sequence>
<evidence type="ECO:0000259" key="1">
    <source>
        <dbReference type="Pfam" id="PF14393"/>
    </source>
</evidence>